<dbReference type="EMBL" id="CAKKNE010000002">
    <property type="protein sequence ID" value="CAH0369333.1"/>
    <property type="molecule type" value="Genomic_DNA"/>
</dbReference>
<name>A0A8J2SG23_9STRA</name>
<dbReference type="SUPFAM" id="SSF48371">
    <property type="entry name" value="ARM repeat"/>
    <property type="match status" value="1"/>
</dbReference>
<protein>
    <submittedName>
        <fullName evidence="1">Uncharacterized protein</fullName>
    </submittedName>
</protein>
<proteinExistence type="predicted"/>
<accession>A0A8J2SG23</accession>
<keyword evidence="2" id="KW-1185">Reference proteome</keyword>
<sequence length="351" mass="37252">MSAIAEAQTTPLAAAKDLKTAKALIDECCAKDTEADRRGKAAEELRALASKNATAFTELQRSQIVSRSWRLVAATNTPDDAPALCSVRDERRDAILPPVLEALSEIALLRSPPLLGQQLSTLPTVMAICRHCGRPGAPSERAAPERLSLLAALRWLAAISTHPVTSHLLKQGLALLIVQSLSLRTDQDILLQCCVLAANVASDGANQAGELCRAKVPRLLSRLLVADGRAEVKEHAVAALNRIANAARGEALDGELMSGPVALARLAASDRPDCSSEGAWALHVLSTKGGDKIAAKMARTPEVMAILEKRAFERETEDGDVALANKVAQITLEDLTKLLHKGADDKGKSST</sequence>
<dbReference type="AlphaFoldDB" id="A0A8J2SG23"/>
<evidence type="ECO:0000313" key="2">
    <source>
        <dbReference type="Proteomes" id="UP000789595"/>
    </source>
</evidence>
<organism evidence="1 2">
    <name type="scientific">Pelagomonas calceolata</name>
    <dbReference type="NCBI Taxonomy" id="35677"/>
    <lineage>
        <taxon>Eukaryota</taxon>
        <taxon>Sar</taxon>
        <taxon>Stramenopiles</taxon>
        <taxon>Ochrophyta</taxon>
        <taxon>Pelagophyceae</taxon>
        <taxon>Pelagomonadales</taxon>
        <taxon>Pelagomonadaceae</taxon>
        <taxon>Pelagomonas</taxon>
    </lineage>
</organism>
<dbReference type="Proteomes" id="UP000789595">
    <property type="component" value="Unassembled WGS sequence"/>
</dbReference>
<reference evidence="1" key="1">
    <citation type="submission" date="2021-11" db="EMBL/GenBank/DDBJ databases">
        <authorList>
            <consortium name="Genoscope - CEA"/>
            <person name="William W."/>
        </authorList>
    </citation>
    <scope>NUCLEOTIDE SEQUENCE</scope>
</reference>
<dbReference type="Gene3D" id="1.25.10.10">
    <property type="entry name" value="Leucine-rich Repeat Variant"/>
    <property type="match status" value="1"/>
</dbReference>
<dbReference type="InterPro" id="IPR016024">
    <property type="entry name" value="ARM-type_fold"/>
</dbReference>
<comment type="caution">
    <text evidence="1">The sequence shown here is derived from an EMBL/GenBank/DDBJ whole genome shotgun (WGS) entry which is preliminary data.</text>
</comment>
<gene>
    <name evidence="1" type="ORF">PECAL_2P24530</name>
</gene>
<dbReference type="OrthoDB" id="10554635at2759"/>
<evidence type="ECO:0000313" key="1">
    <source>
        <dbReference type="EMBL" id="CAH0369333.1"/>
    </source>
</evidence>
<dbReference type="InterPro" id="IPR011989">
    <property type="entry name" value="ARM-like"/>
</dbReference>